<protein>
    <submittedName>
        <fullName evidence="2">Uncharacterized protein</fullName>
    </submittedName>
</protein>
<proteinExistence type="predicted"/>
<keyword evidence="1" id="KW-0472">Membrane</keyword>
<evidence type="ECO:0000313" key="2">
    <source>
        <dbReference type="EMBL" id="SFV50676.1"/>
    </source>
</evidence>
<dbReference type="AlphaFoldDB" id="A0A1W1BAU8"/>
<dbReference type="EMBL" id="FPHB01000011">
    <property type="protein sequence ID" value="SFV50676.1"/>
    <property type="molecule type" value="Genomic_DNA"/>
</dbReference>
<sequence>MFDFLDSDWFNITLEIIFLILILFDIRKYMQTKKQEYLLNIILTIGFAIWALWPYYNSYIKWSKEEKKALLSTCQTEKNATLCQCMDDAIFKNYTYDEYKNLDKNGSDFKEFLKDAKEECSDESWF</sequence>
<evidence type="ECO:0000256" key="1">
    <source>
        <dbReference type="SAM" id="Phobius"/>
    </source>
</evidence>
<reference evidence="2" key="1">
    <citation type="submission" date="2016-10" db="EMBL/GenBank/DDBJ databases">
        <authorList>
            <person name="de Groot N.N."/>
        </authorList>
    </citation>
    <scope>NUCLEOTIDE SEQUENCE</scope>
</reference>
<keyword evidence="1" id="KW-1133">Transmembrane helix</keyword>
<accession>A0A1W1BAU8</accession>
<organism evidence="2">
    <name type="scientific">hydrothermal vent metagenome</name>
    <dbReference type="NCBI Taxonomy" id="652676"/>
    <lineage>
        <taxon>unclassified sequences</taxon>
        <taxon>metagenomes</taxon>
        <taxon>ecological metagenomes</taxon>
    </lineage>
</organism>
<keyword evidence="1" id="KW-0812">Transmembrane</keyword>
<gene>
    <name evidence="2" type="ORF">MNB_SM-7-1146</name>
</gene>
<feature type="transmembrane region" description="Helical" evidence="1">
    <location>
        <begin position="12"/>
        <end position="30"/>
    </location>
</feature>
<feature type="transmembrane region" description="Helical" evidence="1">
    <location>
        <begin position="37"/>
        <end position="56"/>
    </location>
</feature>
<name>A0A1W1BAU8_9ZZZZ</name>